<evidence type="ECO:0000313" key="1">
    <source>
        <dbReference type="EMBL" id="OHA60316.1"/>
    </source>
</evidence>
<reference evidence="1 2" key="1">
    <citation type="journal article" date="2016" name="Nat. Commun.">
        <title>Thousands of microbial genomes shed light on interconnected biogeochemical processes in an aquifer system.</title>
        <authorList>
            <person name="Anantharaman K."/>
            <person name="Brown C.T."/>
            <person name="Hug L.A."/>
            <person name="Sharon I."/>
            <person name="Castelle C.J."/>
            <person name="Probst A.J."/>
            <person name="Thomas B.C."/>
            <person name="Singh A."/>
            <person name="Wilkins M.J."/>
            <person name="Karaoz U."/>
            <person name="Brodie E.L."/>
            <person name="Williams K.H."/>
            <person name="Hubbard S.S."/>
            <person name="Banfield J.F."/>
        </authorList>
    </citation>
    <scope>NUCLEOTIDE SEQUENCE [LARGE SCALE GENOMIC DNA]</scope>
</reference>
<gene>
    <name evidence="1" type="ORF">A2569_02345</name>
</gene>
<organism evidence="1 2">
    <name type="scientific">Candidatus Vogelbacteria bacterium RIFOXYD1_FULL_51_18</name>
    <dbReference type="NCBI Taxonomy" id="1802440"/>
    <lineage>
        <taxon>Bacteria</taxon>
        <taxon>Candidatus Vogeliibacteriota</taxon>
    </lineage>
</organism>
<accession>A0A1G2QI90</accession>
<dbReference type="PANTHER" id="PTHR37029:SF1">
    <property type="entry name" value="SSR1768 PROTEIN"/>
    <property type="match status" value="1"/>
</dbReference>
<dbReference type="AlphaFoldDB" id="A0A1G2QI90"/>
<evidence type="ECO:0008006" key="3">
    <source>
        <dbReference type="Google" id="ProtNLM"/>
    </source>
</evidence>
<protein>
    <recommendedName>
        <fullName evidence="3">DUF2283 domain-containing protein</fullName>
    </recommendedName>
</protein>
<dbReference type="PANTHER" id="PTHR37029">
    <property type="entry name" value="SSR1768 PROTEIN"/>
    <property type="match status" value="1"/>
</dbReference>
<dbReference type="InterPro" id="IPR019270">
    <property type="entry name" value="DUF2283"/>
</dbReference>
<dbReference type="Pfam" id="PF10049">
    <property type="entry name" value="DUF2283"/>
    <property type="match status" value="1"/>
</dbReference>
<sequence>MKISYDKTADALYLRLKAGRVSMTVKMQNKVLVDVDTEGGVMGVEILGVSRQLPKRAFGSIEVGLPSAV</sequence>
<evidence type="ECO:0000313" key="2">
    <source>
        <dbReference type="Proteomes" id="UP000177090"/>
    </source>
</evidence>
<name>A0A1G2QI90_9BACT</name>
<dbReference type="EMBL" id="MHTL01000015">
    <property type="protein sequence ID" value="OHA60316.1"/>
    <property type="molecule type" value="Genomic_DNA"/>
</dbReference>
<proteinExistence type="predicted"/>
<dbReference type="STRING" id="1802440.A2569_02345"/>
<dbReference type="Proteomes" id="UP000177090">
    <property type="component" value="Unassembled WGS sequence"/>
</dbReference>
<comment type="caution">
    <text evidence="1">The sequence shown here is derived from an EMBL/GenBank/DDBJ whole genome shotgun (WGS) entry which is preliminary data.</text>
</comment>